<evidence type="ECO:0000256" key="1">
    <source>
        <dbReference type="SAM" id="MobiDB-lite"/>
    </source>
</evidence>
<gene>
    <name evidence="3" type="ORF">OEA41_004801</name>
</gene>
<evidence type="ECO:0000259" key="2">
    <source>
        <dbReference type="Pfam" id="PF13639"/>
    </source>
</evidence>
<dbReference type="Gene3D" id="3.30.40.10">
    <property type="entry name" value="Zinc/RING finger domain, C3HC4 (zinc finger)"/>
    <property type="match status" value="1"/>
</dbReference>
<dbReference type="InterPro" id="IPR013083">
    <property type="entry name" value="Znf_RING/FYVE/PHD"/>
</dbReference>
<dbReference type="Pfam" id="PF13639">
    <property type="entry name" value="zf-RING_2"/>
    <property type="match status" value="1"/>
</dbReference>
<dbReference type="InterPro" id="IPR001841">
    <property type="entry name" value="Znf_RING"/>
</dbReference>
<dbReference type="AlphaFoldDB" id="A0AAE0DG70"/>
<dbReference type="EMBL" id="JASNWA010000010">
    <property type="protein sequence ID" value="KAK3168354.1"/>
    <property type="molecule type" value="Genomic_DNA"/>
</dbReference>
<proteinExistence type="predicted"/>
<evidence type="ECO:0000313" key="3">
    <source>
        <dbReference type="EMBL" id="KAK3168354.1"/>
    </source>
</evidence>
<keyword evidence="4" id="KW-1185">Reference proteome</keyword>
<dbReference type="Proteomes" id="UP001276659">
    <property type="component" value="Unassembled WGS sequence"/>
</dbReference>
<dbReference type="SUPFAM" id="SSF57850">
    <property type="entry name" value="RING/U-box"/>
    <property type="match status" value="1"/>
</dbReference>
<comment type="caution">
    <text evidence="3">The sequence shown here is derived from an EMBL/GenBank/DDBJ whole genome shotgun (WGS) entry which is preliminary data.</text>
</comment>
<sequence>MTTDTIVTHFVNYILLTVPADGLPKDERNCPICLSEYCRPDSDGTIEWAASLANKGCKHVLGNRFSETWLSEENSCPLCRNILFDNDDSDNNDDSSEDSDDEVDPEDEEALVRAISAFEEQRPPTLNEADEKESTGPRYRIHRRRALTDFKLYQEFRKHQLRSGDFLFLSYVPADEEVLHWRADKALFKQLQKIGAFAQPGMYVYRRTNSCLSDEELYKCLRDHGGKWSLPRSAWVLYGQRMVFGEVEPELSEEEEEFQCLQERGAFRLPGVSKFSRAPNEDGYTPSSYEV</sequence>
<protein>
    <recommendedName>
        <fullName evidence="2">RING-type domain-containing protein</fullName>
    </recommendedName>
</protein>
<feature type="region of interest" description="Disordered" evidence="1">
    <location>
        <begin position="87"/>
        <end position="108"/>
    </location>
</feature>
<evidence type="ECO:0000313" key="4">
    <source>
        <dbReference type="Proteomes" id="UP001276659"/>
    </source>
</evidence>
<reference evidence="3" key="1">
    <citation type="submission" date="2022-11" db="EMBL/GenBank/DDBJ databases">
        <title>Chromosomal genome sequence assembly and mating type (MAT) locus characterization of the leprose asexual lichenized fungus Lepraria neglecta (Nyl.) Erichsen.</title>
        <authorList>
            <person name="Allen J.L."/>
            <person name="Pfeffer B."/>
        </authorList>
    </citation>
    <scope>NUCLEOTIDE SEQUENCE</scope>
    <source>
        <strain evidence="3">Allen 5258</strain>
    </source>
</reference>
<name>A0AAE0DG70_9LECA</name>
<organism evidence="3 4">
    <name type="scientific">Lepraria neglecta</name>
    <dbReference type="NCBI Taxonomy" id="209136"/>
    <lineage>
        <taxon>Eukaryota</taxon>
        <taxon>Fungi</taxon>
        <taxon>Dikarya</taxon>
        <taxon>Ascomycota</taxon>
        <taxon>Pezizomycotina</taxon>
        <taxon>Lecanoromycetes</taxon>
        <taxon>OSLEUM clade</taxon>
        <taxon>Lecanoromycetidae</taxon>
        <taxon>Lecanorales</taxon>
        <taxon>Lecanorineae</taxon>
        <taxon>Stereocaulaceae</taxon>
        <taxon>Lepraria</taxon>
    </lineage>
</organism>
<accession>A0AAE0DG70</accession>
<feature type="domain" description="RING-type" evidence="2">
    <location>
        <begin position="29"/>
        <end position="80"/>
    </location>
</feature>